<evidence type="ECO:0000256" key="3">
    <source>
        <dbReference type="ARBA" id="ARBA00023163"/>
    </source>
</evidence>
<accession>A0ABS6XIM4</accession>
<evidence type="ECO:0000256" key="1">
    <source>
        <dbReference type="ARBA" id="ARBA00023015"/>
    </source>
</evidence>
<comment type="caution">
    <text evidence="6">The sequence shown here is derived from an EMBL/GenBank/DDBJ whole genome shotgun (WGS) entry which is preliminary data.</text>
</comment>
<evidence type="ECO:0000256" key="2">
    <source>
        <dbReference type="ARBA" id="ARBA00023125"/>
    </source>
</evidence>
<dbReference type="Proteomes" id="UP001197214">
    <property type="component" value="Unassembled WGS sequence"/>
</dbReference>
<evidence type="ECO:0000313" key="7">
    <source>
        <dbReference type="Proteomes" id="UP001197214"/>
    </source>
</evidence>
<dbReference type="InterPro" id="IPR050109">
    <property type="entry name" value="HTH-type_TetR-like_transc_reg"/>
</dbReference>
<evidence type="ECO:0000259" key="5">
    <source>
        <dbReference type="PROSITE" id="PS50977"/>
    </source>
</evidence>
<dbReference type="EMBL" id="JAHWZX010000003">
    <property type="protein sequence ID" value="MBW4330035.1"/>
    <property type="molecule type" value="Genomic_DNA"/>
</dbReference>
<reference evidence="6 7" key="1">
    <citation type="submission" date="2021-07" db="EMBL/GenBank/DDBJ databases">
        <title>Stakelama flava sp. nov., a novel endophytic bacterium isolated from branch of Kandelia candel.</title>
        <authorList>
            <person name="Tuo L."/>
        </authorList>
    </citation>
    <scope>NUCLEOTIDE SEQUENCE [LARGE SCALE GENOMIC DNA]</scope>
    <source>
        <strain evidence="6 7">CBK3Z-3</strain>
    </source>
</reference>
<dbReference type="RefSeq" id="WP_219237153.1">
    <property type="nucleotide sequence ID" value="NZ_JAHWZX010000003.1"/>
</dbReference>
<dbReference type="PANTHER" id="PTHR30055:SF238">
    <property type="entry name" value="MYCOFACTOCIN BIOSYNTHESIS TRANSCRIPTIONAL REGULATOR MFTR-RELATED"/>
    <property type="match status" value="1"/>
</dbReference>
<proteinExistence type="predicted"/>
<feature type="domain" description="HTH tetR-type" evidence="5">
    <location>
        <begin position="23"/>
        <end position="83"/>
    </location>
</feature>
<protein>
    <submittedName>
        <fullName evidence="6">TetR/AcrR family transcriptional regulator</fullName>
    </submittedName>
</protein>
<dbReference type="PROSITE" id="PS50977">
    <property type="entry name" value="HTH_TETR_2"/>
    <property type="match status" value="1"/>
</dbReference>
<sequence>MTSAADESPDVGPSDGKRAVKRRETLKRIAKVGLRLFIEKGFDATTLDEIAEAAGISRRTFFYYFESKEDVLLAHEGGDFAKALRPAMLRQSPGQPPLMAVRKCILELAPQYEGPDAIAADRLLRSTEALRLRKAALFVEMEKALADAMAELWPDLEKTGVLRTAAMVAMGAVRLALDDWRAGEGGSSLATCINLSFDRLDLGMCD</sequence>
<dbReference type="PROSITE" id="PS01081">
    <property type="entry name" value="HTH_TETR_1"/>
    <property type="match status" value="1"/>
</dbReference>
<dbReference type="InterPro" id="IPR023772">
    <property type="entry name" value="DNA-bd_HTH_TetR-type_CS"/>
</dbReference>
<keyword evidence="3" id="KW-0804">Transcription</keyword>
<feature type="DNA-binding region" description="H-T-H motif" evidence="4">
    <location>
        <begin position="46"/>
        <end position="65"/>
    </location>
</feature>
<organism evidence="6 7">
    <name type="scientific">Stakelama flava</name>
    <dbReference type="NCBI Taxonomy" id="2860338"/>
    <lineage>
        <taxon>Bacteria</taxon>
        <taxon>Pseudomonadati</taxon>
        <taxon>Pseudomonadota</taxon>
        <taxon>Alphaproteobacteria</taxon>
        <taxon>Sphingomonadales</taxon>
        <taxon>Sphingomonadaceae</taxon>
        <taxon>Stakelama</taxon>
    </lineage>
</organism>
<name>A0ABS6XIM4_9SPHN</name>
<keyword evidence="7" id="KW-1185">Reference proteome</keyword>
<dbReference type="InterPro" id="IPR001647">
    <property type="entry name" value="HTH_TetR"/>
</dbReference>
<dbReference type="Pfam" id="PF00440">
    <property type="entry name" value="TetR_N"/>
    <property type="match status" value="1"/>
</dbReference>
<gene>
    <name evidence="6" type="ORF">KY084_04000</name>
</gene>
<evidence type="ECO:0000313" key="6">
    <source>
        <dbReference type="EMBL" id="MBW4330035.1"/>
    </source>
</evidence>
<keyword evidence="1" id="KW-0805">Transcription regulation</keyword>
<evidence type="ECO:0000256" key="4">
    <source>
        <dbReference type="PROSITE-ProRule" id="PRU00335"/>
    </source>
</evidence>
<dbReference type="PANTHER" id="PTHR30055">
    <property type="entry name" value="HTH-TYPE TRANSCRIPTIONAL REGULATOR RUTR"/>
    <property type="match status" value="1"/>
</dbReference>
<keyword evidence="2 4" id="KW-0238">DNA-binding</keyword>